<dbReference type="Pfam" id="PF01678">
    <property type="entry name" value="DAP_epimerase"/>
    <property type="match status" value="2"/>
</dbReference>
<comment type="caution">
    <text evidence="9">Lacks conserved residue(s) required for the propagation of feature annotation.</text>
</comment>
<sequence length="270" mass="29412">MRITKMHGLGNDFIVIEEKTGDVTELAKKLCRRRLDVGADGLLLVEASKTADVRMRIINADGSEAEMCGNGIRCFARYVYDKGIVRKTKMQIETLAGVVSPELVMQGAQVVAVRVDMGRPSFEPEQIPALMQDPMDFTVEVNGNRLSAACVLMGVPHTVIFVEDIDSVPVEQWGPQIEKNRLFPRGTNVNFVQVTDRNSARMVTWERGAGRTLACGTGATASGVIMHRKGLADAKIDLFVPAGVLHIENVQDGRAFMTGAAEYVFTGEAG</sequence>
<keyword evidence="12" id="KW-1185">Reference proteome</keyword>
<feature type="binding site" evidence="9">
    <location>
        <position position="188"/>
    </location>
    <ligand>
        <name>substrate</name>
    </ligand>
</feature>
<dbReference type="FunFam" id="3.10.310.10:FF:000001">
    <property type="entry name" value="Diaminopimelate epimerase"/>
    <property type="match status" value="1"/>
</dbReference>
<evidence type="ECO:0000256" key="7">
    <source>
        <dbReference type="ARBA" id="ARBA00023235"/>
    </source>
</evidence>
<keyword evidence="5 9" id="KW-0028">Amino-acid biosynthesis</keyword>
<evidence type="ECO:0000256" key="9">
    <source>
        <dbReference type="HAMAP-Rule" id="MF_00197"/>
    </source>
</evidence>
<dbReference type="PROSITE" id="PS01326">
    <property type="entry name" value="DAP_EPIMERASE"/>
    <property type="match status" value="1"/>
</dbReference>
<feature type="active site" evidence="10">
    <location>
        <position position="68"/>
    </location>
</feature>
<proteinExistence type="inferred from homology"/>
<reference evidence="11 12" key="1">
    <citation type="submission" date="2015-04" db="EMBL/GenBank/DDBJ databases">
        <title>Draft genome sequence of bacteremic isolate Catabacter hongkongensis type strain HKU16T.</title>
        <authorList>
            <person name="Lau S.K."/>
            <person name="Teng J.L."/>
            <person name="Huang Y."/>
            <person name="Curreem S.O."/>
            <person name="Tsui S.K."/>
            <person name="Woo P.C."/>
        </authorList>
    </citation>
    <scope>NUCLEOTIDE SEQUENCE [LARGE SCALE GENOMIC DNA]</scope>
    <source>
        <strain evidence="11 12">HKU16</strain>
    </source>
</reference>
<feature type="binding site" evidence="9">
    <location>
        <begin position="216"/>
        <end position="217"/>
    </location>
    <ligand>
        <name>substrate</name>
    </ligand>
</feature>
<dbReference type="RefSeq" id="WP_046443473.1">
    <property type="nucleotide sequence ID" value="NZ_LAYJ01000088.1"/>
</dbReference>
<keyword evidence="6 9" id="KW-0457">Lysine biosynthesis</keyword>
<dbReference type="NCBIfam" id="TIGR00652">
    <property type="entry name" value="DapF"/>
    <property type="match status" value="1"/>
</dbReference>
<dbReference type="InterPro" id="IPR001653">
    <property type="entry name" value="DAP_epimerase_DapF"/>
</dbReference>
<protein>
    <recommendedName>
        <fullName evidence="3 9">Diaminopimelate epimerase</fullName>
        <shortName evidence="9">DAP epimerase</shortName>
        <ecNumber evidence="3 9">5.1.1.7</ecNumber>
    </recommendedName>
    <alternativeName>
        <fullName evidence="9">PLP-independent amino acid racemase</fullName>
    </alternativeName>
</protein>
<dbReference type="Proteomes" id="UP000034076">
    <property type="component" value="Unassembled WGS sequence"/>
</dbReference>
<dbReference type="OrthoDB" id="9805408at2"/>
<evidence type="ECO:0000256" key="1">
    <source>
        <dbReference type="ARBA" id="ARBA00005196"/>
    </source>
</evidence>
<dbReference type="GO" id="GO:0009089">
    <property type="term" value="P:lysine biosynthetic process via diaminopimelate"/>
    <property type="evidence" value="ECO:0007669"/>
    <property type="project" value="UniProtKB-UniRule"/>
</dbReference>
<dbReference type="EMBL" id="LAYJ01000088">
    <property type="protein sequence ID" value="KKI51168.1"/>
    <property type="molecule type" value="Genomic_DNA"/>
</dbReference>
<dbReference type="UniPathway" id="UPA00034">
    <property type="reaction ID" value="UER00025"/>
</dbReference>
<feature type="active site" description="Proton donor" evidence="9">
    <location>
        <position position="68"/>
    </location>
</feature>
<feature type="binding site" evidence="9">
    <location>
        <position position="59"/>
    </location>
    <ligand>
        <name>substrate</name>
    </ligand>
</feature>
<evidence type="ECO:0000256" key="4">
    <source>
        <dbReference type="ARBA" id="ARBA00022490"/>
    </source>
</evidence>
<evidence type="ECO:0000256" key="8">
    <source>
        <dbReference type="ARBA" id="ARBA00051712"/>
    </source>
</evidence>
<dbReference type="AlphaFoldDB" id="A0A0M2NG81"/>
<evidence type="ECO:0000256" key="10">
    <source>
        <dbReference type="PROSITE-ProRule" id="PRU10125"/>
    </source>
</evidence>
<comment type="subcellular location">
    <subcellularLocation>
        <location evidence="9">Cytoplasm</location>
    </subcellularLocation>
</comment>
<feature type="site" description="Could be important to modulate the pK values of the two catalytic cysteine residues" evidence="9">
    <location>
        <position position="157"/>
    </location>
</feature>
<evidence type="ECO:0000256" key="5">
    <source>
        <dbReference type="ARBA" id="ARBA00022605"/>
    </source>
</evidence>
<dbReference type="InterPro" id="IPR018510">
    <property type="entry name" value="DAP_epimerase_AS"/>
</dbReference>
<dbReference type="HAMAP" id="MF_00197">
    <property type="entry name" value="DAP_epimerase"/>
    <property type="match status" value="1"/>
</dbReference>
<evidence type="ECO:0000256" key="2">
    <source>
        <dbReference type="ARBA" id="ARBA00010219"/>
    </source>
</evidence>
<dbReference type="GO" id="GO:0005829">
    <property type="term" value="C:cytosol"/>
    <property type="evidence" value="ECO:0007669"/>
    <property type="project" value="TreeGrafter"/>
</dbReference>
<evidence type="ECO:0000313" key="12">
    <source>
        <dbReference type="Proteomes" id="UP000034076"/>
    </source>
</evidence>
<evidence type="ECO:0000256" key="3">
    <source>
        <dbReference type="ARBA" id="ARBA00013080"/>
    </source>
</evidence>
<comment type="pathway">
    <text evidence="1 9">Amino-acid biosynthesis; L-lysine biosynthesis via DAP pathway; DL-2,6-diaminopimelate from LL-2,6-diaminopimelate: step 1/1.</text>
</comment>
<organism evidence="11 12">
    <name type="scientific">Christensenella hongkongensis</name>
    <dbReference type="NCBI Taxonomy" id="270498"/>
    <lineage>
        <taxon>Bacteria</taxon>
        <taxon>Bacillati</taxon>
        <taxon>Bacillota</taxon>
        <taxon>Clostridia</taxon>
        <taxon>Christensenellales</taxon>
        <taxon>Christensenellaceae</taxon>
        <taxon>Christensenella</taxon>
    </lineage>
</organism>
<comment type="function">
    <text evidence="9">Catalyzes the stereoinversion of LL-2,6-diaminopimelate (L,L-DAP) to meso-diaminopimelate (meso-DAP), a precursor of L-lysine and an essential component of the bacterial peptidoglycan.</text>
</comment>
<dbReference type="STRING" id="270498.CHK_1555"/>
<dbReference type="SUPFAM" id="SSF54506">
    <property type="entry name" value="Diaminopimelate epimerase-like"/>
    <property type="match status" value="1"/>
</dbReference>
<comment type="similarity">
    <text evidence="2 9">Belongs to the diaminopimelate epimerase family.</text>
</comment>
<evidence type="ECO:0000256" key="6">
    <source>
        <dbReference type="ARBA" id="ARBA00023154"/>
    </source>
</evidence>
<dbReference type="PATRIC" id="fig|270498.16.peg.995"/>
<keyword evidence="7 9" id="KW-0413">Isomerase</keyword>
<gene>
    <name evidence="9" type="primary">dapF</name>
    <name evidence="11" type="ORF">CHK_1555</name>
</gene>
<name>A0A0M2NG81_9FIRM</name>
<comment type="catalytic activity">
    <reaction evidence="8 9">
        <text>(2S,6S)-2,6-diaminopimelate = meso-2,6-diaminopimelate</text>
        <dbReference type="Rhea" id="RHEA:15393"/>
        <dbReference type="ChEBI" id="CHEBI:57609"/>
        <dbReference type="ChEBI" id="CHEBI:57791"/>
        <dbReference type="EC" id="5.1.1.7"/>
    </reaction>
</comment>
<dbReference type="Gene3D" id="3.10.310.10">
    <property type="entry name" value="Diaminopimelate Epimerase, Chain A, domain 1"/>
    <property type="match status" value="2"/>
</dbReference>
<dbReference type="GO" id="GO:0008837">
    <property type="term" value="F:diaminopimelate epimerase activity"/>
    <property type="evidence" value="ECO:0007669"/>
    <property type="project" value="UniProtKB-UniRule"/>
</dbReference>
<comment type="subunit">
    <text evidence="9">Homodimer.</text>
</comment>
<accession>A0A0M2NG81</accession>
<dbReference type="PANTHER" id="PTHR31689">
    <property type="entry name" value="DIAMINOPIMELATE EPIMERASE, CHLOROPLASTIC"/>
    <property type="match status" value="1"/>
</dbReference>
<comment type="caution">
    <text evidence="11">The sequence shown here is derived from an EMBL/GenBank/DDBJ whole genome shotgun (WGS) entry which is preliminary data.</text>
</comment>
<keyword evidence="4 9" id="KW-0963">Cytoplasm</keyword>
<feature type="active site" description="Proton acceptor" evidence="9">
    <location>
        <position position="215"/>
    </location>
</feature>
<feature type="site" description="Could be important to modulate the pK values of the two catalytic cysteine residues" evidence="9">
    <location>
        <position position="206"/>
    </location>
</feature>
<feature type="binding site" evidence="9">
    <location>
        <begin position="69"/>
        <end position="70"/>
    </location>
    <ligand>
        <name>substrate</name>
    </ligand>
</feature>
<feature type="binding site" evidence="9">
    <location>
        <begin position="206"/>
        <end position="207"/>
    </location>
    <ligand>
        <name>substrate</name>
    </ligand>
</feature>
<evidence type="ECO:0000313" key="11">
    <source>
        <dbReference type="EMBL" id="KKI51168.1"/>
    </source>
</evidence>
<dbReference type="EC" id="5.1.1.7" evidence="3 9"/>
<feature type="binding site" evidence="9">
    <location>
        <position position="11"/>
    </location>
    <ligand>
        <name>substrate</name>
    </ligand>
</feature>
<dbReference type="PANTHER" id="PTHR31689:SF0">
    <property type="entry name" value="DIAMINOPIMELATE EPIMERASE"/>
    <property type="match status" value="1"/>
</dbReference>